<feature type="region of interest" description="Disordered" evidence="2">
    <location>
        <begin position="626"/>
        <end position="673"/>
    </location>
</feature>
<evidence type="ECO:0000313" key="3">
    <source>
        <dbReference type="Ensembl" id="ENSEBUP00000018640.1"/>
    </source>
</evidence>
<dbReference type="GO" id="GO:0005802">
    <property type="term" value="C:trans-Golgi network"/>
    <property type="evidence" value="ECO:0007669"/>
    <property type="project" value="TreeGrafter"/>
</dbReference>
<evidence type="ECO:0000256" key="1">
    <source>
        <dbReference type="SAM" id="Coils"/>
    </source>
</evidence>
<feature type="coiled-coil region" evidence="1">
    <location>
        <begin position="240"/>
        <end position="334"/>
    </location>
</feature>
<evidence type="ECO:0000256" key="2">
    <source>
        <dbReference type="SAM" id="MobiDB-lite"/>
    </source>
</evidence>
<dbReference type="PANTHER" id="PTHR18911:SF5">
    <property type="entry name" value="COILED-COIL DOMAIN-CONTAINING PROTEIN 186"/>
    <property type="match status" value="1"/>
</dbReference>
<dbReference type="AlphaFoldDB" id="A0A8C4QPP9"/>
<feature type="compositionally biased region" description="Polar residues" evidence="2">
    <location>
        <begin position="13"/>
        <end position="24"/>
    </location>
</feature>
<sequence length="810" mass="91166">MESGTYAEEGCSIGQQAERSNETINDPIADGIEKGSSEPATNRDALLSTKSLKTLAEIASVNATFSSEREDVDLSQQCPNKFEQCSPILEPIISAHEFVEKALQKMLPNGLSSVLNGELCRDHCDLDCTKTIETSTAPVNNPTSVEDALLAELGLTKEFLGPSLSALPNDLRKEAQTVSYQQDLHFLKAQCSQQNETISRLMEEAGKQQEHFGGMQAEIERLKGDLAQSSDDKQACMSALMQSEIQNEEVQQQLVAAQERLAMQENAAKSSIVQLQQDFGVRFEQDTDMHKLNKEVERQKDEVTSLHNKLKLFQNKHNAEMDAHKETKDKLNETTAKLCEAKEVSNEIRQNCQEIIKTYQESKQVKSVTFDKPKDNEQDLQKQKWETSNCVEVQGSKIMELEYLKRNFLEGVDELRTLRTKVHCLEEERLRTEEELSKYREIINRQKVEIQSAHDNLRRVQELEEQLQSDLQEQGSLQAEIALLNSTVVDLRQDVAGSREREAELLGFTERLSSKNAQLQSDANDLCSTIDRLSLHEVELRAALDEAIRVRNDLAKDLESQQQAAEREASQLRMESSRWEGQTVALAWQVEELGDELSTQRRKNAANIKDLGKQLQQARRRLEQLETTHDNRDGGGGMGSRSSSSGSLNVRTGVSRDEGFSETAGSSPGTAEGFPEVDKAVLVERIVRLQKAHARKNEKLEFLEDHNQQLLEELRRKARIIQGYVLREETGALSSEASDLSKARLSRKGGIMASLYSSHAVDSRLTLELSLEINHKLQAVLEDTLLKNITLKESLQTLGKEIERLTKLQI</sequence>
<dbReference type="GO" id="GO:0031267">
    <property type="term" value="F:small GTPase binding"/>
    <property type="evidence" value="ECO:0007669"/>
    <property type="project" value="TreeGrafter"/>
</dbReference>
<feature type="coiled-coil region" evidence="1">
    <location>
        <begin position="544"/>
        <end position="575"/>
    </location>
</feature>
<dbReference type="PANTHER" id="PTHR18911">
    <property type="entry name" value="CTCL TUMOR ANTIGEN HD-CL-01"/>
    <property type="match status" value="1"/>
</dbReference>
<dbReference type="GO" id="GO:0099518">
    <property type="term" value="P:vesicle cytoskeletal trafficking"/>
    <property type="evidence" value="ECO:0007669"/>
    <property type="project" value="TreeGrafter"/>
</dbReference>
<protein>
    <submittedName>
        <fullName evidence="3">Si:ch211-225b10.4</fullName>
    </submittedName>
</protein>
<feature type="coiled-coil region" evidence="1">
    <location>
        <begin position="686"/>
        <end position="720"/>
    </location>
</feature>
<reference evidence="3" key="1">
    <citation type="submission" date="2025-08" db="UniProtKB">
        <authorList>
            <consortium name="Ensembl"/>
        </authorList>
    </citation>
    <scope>IDENTIFICATION</scope>
</reference>
<evidence type="ECO:0000313" key="4">
    <source>
        <dbReference type="Proteomes" id="UP000694388"/>
    </source>
</evidence>
<accession>A0A8C4QPP9</accession>
<keyword evidence="1" id="KW-0175">Coiled coil</keyword>
<feature type="region of interest" description="Disordered" evidence="2">
    <location>
        <begin position="1"/>
        <end position="44"/>
    </location>
</feature>
<organism evidence="3 4">
    <name type="scientific">Eptatretus burgeri</name>
    <name type="common">Inshore hagfish</name>
    <dbReference type="NCBI Taxonomy" id="7764"/>
    <lineage>
        <taxon>Eukaryota</taxon>
        <taxon>Metazoa</taxon>
        <taxon>Chordata</taxon>
        <taxon>Craniata</taxon>
        <taxon>Vertebrata</taxon>
        <taxon>Cyclostomata</taxon>
        <taxon>Myxini</taxon>
        <taxon>Myxiniformes</taxon>
        <taxon>Myxinidae</taxon>
        <taxon>Eptatretinae</taxon>
        <taxon>Eptatretus</taxon>
    </lineage>
</organism>
<dbReference type="InterPro" id="IPR038830">
    <property type="entry name" value="CCDC186"/>
</dbReference>
<dbReference type="GeneTree" id="ENSGT00720000108851"/>
<reference evidence="3" key="2">
    <citation type="submission" date="2025-09" db="UniProtKB">
        <authorList>
            <consortium name="Ensembl"/>
        </authorList>
    </citation>
    <scope>IDENTIFICATION</scope>
</reference>
<name>A0A8C4QPP9_EPTBU</name>
<dbReference type="OMA" id="KYGNGVM"/>
<dbReference type="Proteomes" id="UP000694388">
    <property type="component" value="Unplaced"/>
</dbReference>
<dbReference type="Ensembl" id="ENSEBUT00000019216.1">
    <property type="protein sequence ID" value="ENSEBUP00000018640.1"/>
    <property type="gene ID" value="ENSEBUG00000011634.1"/>
</dbReference>
<keyword evidence="4" id="KW-1185">Reference proteome</keyword>
<feature type="coiled-coil region" evidence="1">
    <location>
        <begin position="415"/>
        <end position="480"/>
    </location>
</feature>
<proteinExistence type="predicted"/>